<feature type="transmembrane region" description="Helical" evidence="1">
    <location>
        <begin position="37"/>
        <end position="61"/>
    </location>
</feature>
<gene>
    <name evidence="2" type="ORF">SAMN05444955_11933</name>
</gene>
<feature type="transmembrane region" description="Helical" evidence="1">
    <location>
        <begin position="6"/>
        <end position="25"/>
    </location>
</feature>
<keyword evidence="1" id="KW-0472">Membrane</keyword>
<evidence type="ECO:0008006" key="4">
    <source>
        <dbReference type="Google" id="ProtNLM"/>
    </source>
</evidence>
<keyword evidence="1" id="KW-0812">Transmembrane</keyword>
<protein>
    <recommendedName>
        <fullName evidence="4">DUF2269 domain-containing protein</fullName>
    </recommendedName>
</protein>
<feature type="transmembrane region" description="Helical" evidence="1">
    <location>
        <begin position="81"/>
        <end position="102"/>
    </location>
</feature>
<feature type="transmembrane region" description="Helical" evidence="1">
    <location>
        <begin position="114"/>
        <end position="135"/>
    </location>
</feature>
<keyword evidence="3" id="KW-1185">Reference proteome</keyword>
<dbReference type="RefSeq" id="WP_089972521.1">
    <property type="nucleotide sequence ID" value="NZ_FOCQ01000019.1"/>
</dbReference>
<dbReference type="Proteomes" id="UP000199695">
    <property type="component" value="Unassembled WGS sequence"/>
</dbReference>
<name>A0A1H8ITI0_9BACL</name>
<reference evidence="2 3" key="1">
    <citation type="submission" date="2016-10" db="EMBL/GenBank/DDBJ databases">
        <authorList>
            <person name="de Groot N.N."/>
        </authorList>
    </citation>
    <scope>NUCLEOTIDE SEQUENCE [LARGE SCALE GENOMIC DNA]</scope>
    <source>
        <strain evidence="2 3">DSM 46701</strain>
    </source>
</reference>
<dbReference type="EMBL" id="FOCQ01000019">
    <property type="protein sequence ID" value="SEN71465.1"/>
    <property type="molecule type" value="Genomic_DNA"/>
</dbReference>
<evidence type="ECO:0000256" key="1">
    <source>
        <dbReference type="SAM" id="Phobius"/>
    </source>
</evidence>
<dbReference type="STRING" id="1173111.SAMN05444955_11933"/>
<dbReference type="OrthoDB" id="156858at2"/>
<dbReference type="AlphaFoldDB" id="A0A1H8ITI0"/>
<proteinExistence type="predicted"/>
<keyword evidence="1" id="KW-1133">Transmembrane helix</keyword>
<sequence>MITVLGILIVIGIASAIPIAIGKKLSIKLNAKQKKWWLILHILFVILYFSGILGSLLLALFTRWKTDHAVIHSAHLFIEYFDWFLIIPGMMGSLMTGFWLAVGAWGITRHYWVIVKWVGTITAILFGSTIMDTWIHESFTAISANSIQPVHNPDSHHNQKMIIGFLLVLTNAIFLTVISYVKPWGKRKKWKIDASKG</sequence>
<evidence type="ECO:0000313" key="3">
    <source>
        <dbReference type="Proteomes" id="UP000199695"/>
    </source>
</evidence>
<evidence type="ECO:0000313" key="2">
    <source>
        <dbReference type="EMBL" id="SEN71465.1"/>
    </source>
</evidence>
<organism evidence="2 3">
    <name type="scientific">Lihuaxuella thermophila</name>
    <dbReference type="NCBI Taxonomy" id="1173111"/>
    <lineage>
        <taxon>Bacteria</taxon>
        <taxon>Bacillati</taxon>
        <taxon>Bacillota</taxon>
        <taxon>Bacilli</taxon>
        <taxon>Bacillales</taxon>
        <taxon>Thermoactinomycetaceae</taxon>
        <taxon>Lihuaxuella</taxon>
    </lineage>
</organism>
<feature type="transmembrane region" description="Helical" evidence="1">
    <location>
        <begin position="161"/>
        <end position="181"/>
    </location>
</feature>
<accession>A0A1H8ITI0</accession>